<dbReference type="Gene3D" id="3.40.1570.10">
    <property type="entry name" value="HemS/ChuS/ChuX like domains"/>
    <property type="match status" value="1"/>
</dbReference>
<evidence type="ECO:0008006" key="2">
    <source>
        <dbReference type="Google" id="ProtNLM"/>
    </source>
</evidence>
<dbReference type="InterPro" id="IPR055136">
    <property type="entry name" value="LFE_1968-like"/>
</dbReference>
<evidence type="ECO:0000313" key="1">
    <source>
        <dbReference type="EMBL" id="SVB51162.1"/>
    </source>
</evidence>
<dbReference type="Pfam" id="PF22684">
    <property type="entry name" value="LFE_1968-like"/>
    <property type="match status" value="1"/>
</dbReference>
<dbReference type="AlphaFoldDB" id="A0A382ELG7"/>
<proteinExistence type="predicted"/>
<accession>A0A382ELG7</accession>
<gene>
    <name evidence="1" type="ORF">METZ01_LOCUS204016</name>
</gene>
<dbReference type="EMBL" id="UINC01044982">
    <property type="protein sequence ID" value="SVB51162.1"/>
    <property type="molecule type" value="Genomic_DNA"/>
</dbReference>
<protein>
    <recommendedName>
        <fullName evidence="2">Haemin-degrading HemS/ChuX domain-containing protein</fullName>
    </recommendedName>
</protein>
<organism evidence="1">
    <name type="scientific">marine metagenome</name>
    <dbReference type="NCBI Taxonomy" id="408172"/>
    <lineage>
        <taxon>unclassified sequences</taxon>
        <taxon>metagenomes</taxon>
        <taxon>ecological metagenomes</taxon>
    </lineage>
</organism>
<dbReference type="InterPro" id="IPR053733">
    <property type="entry name" value="Heme_Transport_Util_sf"/>
</dbReference>
<dbReference type="SUPFAM" id="SSF144064">
    <property type="entry name" value="Heme iron utilization protein-like"/>
    <property type="match status" value="1"/>
</dbReference>
<name>A0A382ELG7_9ZZZZ</name>
<sequence length="158" mass="17989">MSPIELSPGREAGYFLGGVGPDVLPHFKETRMIREILEECQPGFAEVVLMLANNGATAEVYTMFEDIRFAEDGNVVTFMAEGGTHLHMHMNEVREVRFIHNTNAEGLPSYSLWFIDNEDQPMLRVYLRKSEKEETNQPRHDLFIGLQKKYGESLAIPS</sequence>
<reference evidence="1" key="1">
    <citation type="submission" date="2018-05" db="EMBL/GenBank/DDBJ databases">
        <authorList>
            <person name="Lanie J.A."/>
            <person name="Ng W.-L."/>
            <person name="Kazmierczak K.M."/>
            <person name="Andrzejewski T.M."/>
            <person name="Davidsen T.M."/>
            <person name="Wayne K.J."/>
            <person name="Tettelin H."/>
            <person name="Glass J.I."/>
            <person name="Rusch D."/>
            <person name="Podicherti R."/>
            <person name="Tsui H.-C.T."/>
            <person name="Winkler M.E."/>
        </authorList>
    </citation>
    <scope>NUCLEOTIDE SEQUENCE</scope>
</reference>